<dbReference type="Pfam" id="PF06701">
    <property type="entry name" value="MIB_HERC2"/>
    <property type="match status" value="1"/>
</dbReference>
<dbReference type="Gene3D" id="3.40.50.410">
    <property type="entry name" value="von Willebrand factor, type A domain"/>
    <property type="match status" value="1"/>
</dbReference>
<dbReference type="SMART" id="SM00327">
    <property type="entry name" value="VWA"/>
    <property type="match status" value="1"/>
</dbReference>
<evidence type="ECO:0000259" key="4">
    <source>
        <dbReference type="PROSITE" id="PS51416"/>
    </source>
</evidence>
<gene>
    <name evidence="6" type="primary">LOC111131567</name>
</gene>
<dbReference type="GO" id="GO:0046872">
    <property type="term" value="F:metal ion binding"/>
    <property type="evidence" value="ECO:0007669"/>
    <property type="project" value="InterPro"/>
</dbReference>
<dbReference type="PROSITE" id="PS50234">
    <property type="entry name" value="VWFA"/>
    <property type="match status" value="1"/>
</dbReference>
<dbReference type="OrthoDB" id="239701at2759"/>
<dbReference type="RefSeq" id="XP_022334871.1">
    <property type="nucleotide sequence ID" value="XM_022479163.1"/>
</dbReference>
<feature type="domain" description="VWFA" evidence="2">
    <location>
        <begin position="33"/>
        <end position="224"/>
    </location>
</feature>
<dbReference type="SUPFAM" id="SSF159034">
    <property type="entry name" value="Mib/herc2 domain-like"/>
    <property type="match status" value="2"/>
</dbReference>
<dbReference type="GO" id="GO:0005737">
    <property type="term" value="C:cytoplasm"/>
    <property type="evidence" value="ECO:0007669"/>
    <property type="project" value="TreeGrafter"/>
</dbReference>
<protein>
    <submittedName>
        <fullName evidence="6">Uncharacterized protein LOC111131567</fullName>
    </submittedName>
</protein>
<feature type="compositionally biased region" description="Basic and acidic residues" evidence="1">
    <location>
        <begin position="1"/>
        <end position="12"/>
    </location>
</feature>
<dbReference type="CDD" id="cd00198">
    <property type="entry name" value="vWFA"/>
    <property type="match status" value="1"/>
</dbReference>
<feature type="domain" description="WWE" evidence="3">
    <location>
        <begin position="539"/>
        <end position="616"/>
    </location>
</feature>
<evidence type="ECO:0000313" key="6">
    <source>
        <dbReference type="RefSeq" id="XP_022334871.1"/>
    </source>
</evidence>
<dbReference type="PROSITE" id="PS50918">
    <property type="entry name" value="WWE"/>
    <property type="match status" value="1"/>
</dbReference>
<dbReference type="SUPFAM" id="SSF117839">
    <property type="entry name" value="WWE domain"/>
    <property type="match status" value="1"/>
</dbReference>
<accession>A0A8B8E648</accession>
<evidence type="ECO:0000259" key="3">
    <source>
        <dbReference type="PROSITE" id="PS50918"/>
    </source>
</evidence>
<dbReference type="Gene3D" id="3.30.720.50">
    <property type="match status" value="1"/>
</dbReference>
<dbReference type="InterPro" id="IPR002035">
    <property type="entry name" value="VWF_A"/>
</dbReference>
<dbReference type="AlphaFoldDB" id="A0A8B8E648"/>
<dbReference type="InterPro" id="IPR010606">
    <property type="entry name" value="Mib_Herc2"/>
</dbReference>
<dbReference type="GO" id="GO:0004842">
    <property type="term" value="F:ubiquitin-protein transferase activity"/>
    <property type="evidence" value="ECO:0007669"/>
    <property type="project" value="InterPro"/>
</dbReference>
<dbReference type="SUPFAM" id="SSF53300">
    <property type="entry name" value="vWA-like"/>
    <property type="match status" value="1"/>
</dbReference>
<dbReference type="InterPro" id="IPR004170">
    <property type="entry name" value="WWE_dom"/>
</dbReference>
<sequence>MTRNLEKMEEGSYKIFRPSNGGQPTQRRGQGPCILFMLDTSSSMKGDGFAQMKEAFVALIQGYANHPLQDHDVGVICFGPETEKIHYFSNDYDKILHLLDKTVCAGPSPLKRALEFSIHILECEAHDADIGPFHVRPKIVIISDGRVTTNGDLDDACDENNTHEKIKIAKIAGKIGYQNSLVCIAVGRNPDICFLASVAYSSRDGKLLMGKEEAAQYSRYSKNMGVAAEIIGILPTTDYLVEDVRTAVRASDVFETTTEKDIIDIYGILTNRQTYEMNIYFNEQSLERSLYVERDPELPPIGTRVRRGPSWPYSNQDSHVAGTIIGHWDQRPNSVYVEWDTCMRFPYHFETSANSKVVVCNEPRILLRERIAVGCLIERGQDWKWSDQDGGEGSVGFVYRVKEDQTIYVRWSNGLKSNYRFGYDGKYDVSLCDPFDKELMRRLREQPIKWKISAADKITDNDGCETDETDDNEEYEESVEEYNTKGRNAKDMDTNCARSEKDSSICNRCGGLASESKLTKEKTKKTSSLKHKVDELERKEGASLNSENNRCSWEWKSHTGEWVPFPKSENDKIQKAYDKNIKGTVLVAIDEDLFRVVMSRMIQINIRNRETHEIRHVG</sequence>
<evidence type="ECO:0000259" key="2">
    <source>
        <dbReference type="PROSITE" id="PS50234"/>
    </source>
</evidence>
<name>A0A8B8E648_CRAVI</name>
<dbReference type="InterPro" id="IPR036465">
    <property type="entry name" value="vWFA_dom_sf"/>
</dbReference>
<dbReference type="InterPro" id="IPR037252">
    <property type="entry name" value="Mib_Herc2_sf"/>
</dbReference>
<dbReference type="Pfam" id="PF13519">
    <property type="entry name" value="VWA_2"/>
    <property type="match status" value="1"/>
</dbReference>
<dbReference type="PANTHER" id="PTHR24202">
    <property type="entry name" value="E3 UBIQUITIN-PROTEIN LIGASE MIB2"/>
    <property type="match status" value="1"/>
</dbReference>
<dbReference type="Pfam" id="PF02825">
    <property type="entry name" value="WWE"/>
    <property type="match status" value="1"/>
</dbReference>
<dbReference type="Proteomes" id="UP000694844">
    <property type="component" value="Chromosome 4"/>
</dbReference>
<dbReference type="GO" id="GO:0016567">
    <property type="term" value="P:protein ubiquitination"/>
    <property type="evidence" value="ECO:0007669"/>
    <property type="project" value="InterPro"/>
</dbReference>
<dbReference type="Gene3D" id="2.30.30.40">
    <property type="entry name" value="SH3 Domains"/>
    <property type="match status" value="2"/>
</dbReference>
<dbReference type="KEGG" id="cvn:111131567"/>
<dbReference type="PROSITE" id="PS51416">
    <property type="entry name" value="MIB_HERC2"/>
    <property type="match status" value="1"/>
</dbReference>
<dbReference type="PANTHER" id="PTHR24202:SF4">
    <property type="entry name" value="E3 UBIQUITIN-PROTEIN LIGASE MIB2-RELATED"/>
    <property type="match status" value="1"/>
</dbReference>
<keyword evidence="5" id="KW-1185">Reference proteome</keyword>
<feature type="domain" description="MIB/HERC2" evidence="4">
    <location>
        <begin position="363"/>
        <end position="435"/>
    </location>
</feature>
<evidence type="ECO:0000313" key="5">
    <source>
        <dbReference type="Proteomes" id="UP000694844"/>
    </source>
</evidence>
<organism evidence="5 6">
    <name type="scientific">Crassostrea virginica</name>
    <name type="common">Eastern oyster</name>
    <dbReference type="NCBI Taxonomy" id="6565"/>
    <lineage>
        <taxon>Eukaryota</taxon>
        <taxon>Metazoa</taxon>
        <taxon>Spiralia</taxon>
        <taxon>Lophotrochozoa</taxon>
        <taxon>Mollusca</taxon>
        <taxon>Bivalvia</taxon>
        <taxon>Autobranchia</taxon>
        <taxon>Pteriomorphia</taxon>
        <taxon>Ostreida</taxon>
        <taxon>Ostreoidea</taxon>
        <taxon>Ostreidae</taxon>
        <taxon>Crassostrea</taxon>
    </lineage>
</organism>
<dbReference type="InterPro" id="IPR037197">
    <property type="entry name" value="WWE_dom_sf"/>
</dbReference>
<feature type="region of interest" description="Disordered" evidence="1">
    <location>
        <begin position="1"/>
        <end position="29"/>
    </location>
</feature>
<proteinExistence type="predicted"/>
<reference evidence="6" key="1">
    <citation type="submission" date="2025-08" db="UniProtKB">
        <authorList>
            <consortium name="RefSeq"/>
        </authorList>
    </citation>
    <scope>IDENTIFICATION</scope>
    <source>
        <tissue evidence="6">Whole sample</tissue>
    </source>
</reference>
<dbReference type="GeneID" id="111131567"/>
<evidence type="ECO:0000256" key="1">
    <source>
        <dbReference type="SAM" id="MobiDB-lite"/>
    </source>
</evidence>